<name>A0A3Q0J9U8_DIACI</name>
<evidence type="ECO:0000256" key="5">
    <source>
        <dbReference type="ARBA" id="ARBA00023015"/>
    </source>
</evidence>
<evidence type="ECO:0000256" key="9">
    <source>
        <dbReference type="SAM" id="MobiDB-lite"/>
    </source>
</evidence>
<feature type="domain" description="C2H2-type" evidence="10">
    <location>
        <begin position="87"/>
        <end position="116"/>
    </location>
</feature>
<evidence type="ECO:0000259" key="10">
    <source>
        <dbReference type="PROSITE" id="PS50157"/>
    </source>
</evidence>
<organism evidence="11 12">
    <name type="scientific">Diaphorina citri</name>
    <name type="common">Asian citrus psyllid</name>
    <dbReference type="NCBI Taxonomy" id="121845"/>
    <lineage>
        <taxon>Eukaryota</taxon>
        <taxon>Metazoa</taxon>
        <taxon>Ecdysozoa</taxon>
        <taxon>Arthropoda</taxon>
        <taxon>Hexapoda</taxon>
        <taxon>Insecta</taxon>
        <taxon>Pterygota</taxon>
        <taxon>Neoptera</taxon>
        <taxon>Paraneoptera</taxon>
        <taxon>Hemiptera</taxon>
        <taxon>Sternorrhyncha</taxon>
        <taxon>Psylloidea</taxon>
        <taxon>Psyllidae</taxon>
        <taxon>Diaphorininae</taxon>
        <taxon>Diaphorina</taxon>
    </lineage>
</organism>
<dbReference type="SUPFAM" id="SSF57667">
    <property type="entry name" value="beta-beta-alpha zinc fingers"/>
    <property type="match status" value="3"/>
</dbReference>
<evidence type="ECO:0000256" key="6">
    <source>
        <dbReference type="ARBA" id="ARBA00023163"/>
    </source>
</evidence>
<keyword evidence="2" id="KW-0479">Metal-binding</keyword>
<dbReference type="RefSeq" id="XP_026683723.1">
    <property type="nucleotide sequence ID" value="XM_026827922.1"/>
</dbReference>
<dbReference type="PROSITE" id="PS50157">
    <property type="entry name" value="ZINC_FINGER_C2H2_2"/>
    <property type="match status" value="6"/>
</dbReference>
<protein>
    <submittedName>
        <fullName evidence="12">Zinc finger protein 99 isoform X1</fullName>
    </submittedName>
</protein>
<evidence type="ECO:0000256" key="3">
    <source>
        <dbReference type="ARBA" id="ARBA00022771"/>
    </source>
</evidence>
<evidence type="ECO:0000256" key="7">
    <source>
        <dbReference type="ARBA" id="ARBA00023242"/>
    </source>
</evidence>
<keyword evidence="7" id="KW-0539">Nucleus</keyword>
<dbReference type="InterPro" id="IPR036236">
    <property type="entry name" value="Znf_C2H2_sf"/>
</dbReference>
<feature type="domain" description="C2H2-type" evidence="10">
    <location>
        <begin position="390"/>
        <end position="420"/>
    </location>
</feature>
<feature type="domain" description="C2H2-type" evidence="10">
    <location>
        <begin position="459"/>
        <end position="487"/>
    </location>
</feature>
<dbReference type="Gene3D" id="3.30.160.60">
    <property type="entry name" value="Classic Zinc Finger"/>
    <property type="match status" value="6"/>
</dbReference>
<dbReference type="Pfam" id="PF00096">
    <property type="entry name" value="zf-C2H2"/>
    <property type="match status" value="2"/>
</dbReference>
<dbReference type="SMART" id="SM00355">
    <property type="entry name" value="ZnF_C2H2"/>
    <property type="match status" value="11"/>
</dbReference>
<dbReference type="PANTHER" id="PTHR46179:SF13">
    <property type="entry name" value="C2H2-TYPE DOMAIN-CONTAINING PROTEIN"/>
    <property type="match status" value="1"/>
</dbReference>
<keyword evidence="5" id="KW-0805">Transcription regulation</keyword>
<evidence type="ECO:0000256" key="1">
    <source>
        <dbReference type="ARBA" id="ARBA00004123"/>
    </source>
</evidence>
<gene>
    <name evidence="12" type="primary">LOC103515127</name>
</gene>
<feature type="domain" description="C2H2-type" evidence="10">
    <location>
        <begin position="177"/>
        <end position="206"/>
    </location>
</feature>
<dbReference type="InterPro" id="IPR013087">
    <property type="entry name" value="Znf_C2H2_type"/>
</dbReference>
<dbReference type="AlphaFoldDB" id="A0A3Q0J9U8"/>
<feature type="domain" description="C2H2-type" evidence="10">
    <location>
        <begin position="207"/>
        <end position="237"/>
    </location>
</feature>
<dbReference type="PANTHER" id="PTHR46179">
    <property type="entry name" value="ZINC FINGER PROTEIN"/>
    <property type="match status" value="1"/>
</dbReference>
<dbReference type="InterPro" id="IPR051061">
    <property type="entry name" value="Zinc_finger_trans_reg"/>
</dbReference>
<dbReference type="GO" id="GO:0006357">
    <property type="term" value="P:regulation of transcription by RNA polymerase II"/>
    <property type="evidence" value="ECO:0007669"/>
    <property type="project" value="TreeGrafter"/>
</dbReference>
<dbReference type="PaxDb" id="121845-A0A3Q0J9U8"/>
<evidence type="ECO:0000313" key="11">
    <source>
        <dbReference type="Proteomes" id="UP000079169"/>
    </source>
</evidence>
<comment type="subcellular location">
    <subcellularLocation>
        <location evidence="1">Nucleus</location>
    </subcellularLocation>
</comment>
<keyword evidence="4" id="KW-0862">Zinc</keyword>
<evidence type="ECO:0000256" key="4">
    <source>
        <dbReference type="ARBA" id="ARBA00022833"/>
    </source>
</evidence>
<feature type="compositionally biased region" description="Basic and acidic residues" evidence="9">
    <location>
        <begin position="514"/>
        <end position="531"/>
    </location>
</feature>
<sequence>MDIDNATDDVTGNSEATDYQEDHMIAEHCGEDHDENKEGNEMKIDEKKENIEVKVENVVVKVEKHVILDSEMLYDYFDESAPKKQEFCCNFPGCNRIFKRHDGIKKHLLTHGNANKVEVTTLNSDSFNDGEGNALSSGDTFTEDKVTIHFKNTAEEPVTLNTGDTSMEVTGTNKREFPCIFPKCGKTFGRPDRLKKHMLIHDNIRQYVCAILSCGKSYTTAQHLRRHNAAAHGSSPDVFATIHCDQENCFKKFQSKYSMKKHFQKCHISGGRVRYTCDVCIERFFYQADYYAHMYQMHGIKLLKCDKCDLVFTTNTEKNRHMRGHRTWICEEPECYGATFDRYNDKRKHDSIFHPLLYICHHCNFQTQRKFFLEEHMYSKHLPRWEKELILCSFADCNRTFQHSRNYLQHFKKKHLNEESHFVCPLGCPQTFATKQSCQRHVIKMHEQKVGLPPEELPYPCDNCHKKFGKEKNLRRHFLRVHAQPSRPAIENLVNSVFMLPEFFMADSVNQNKSENESNTKQTDKVDDLKQDSYGSSVS</sequence>
<proteinExistence type="predicted"/>
<keyword evidence="6" id="KW-0804">Transcription</keyword>
<dbReference type="PROSITE" id="PS00028">
    <property type="entry name" value="ZINC_FINGER_C2H2_1"/>
    <property type="match status" value="8"/>
</dbReference>
<keyword evidence="3 8" id="KW-0863">Zinc-finger</keyword>
<evidence type="ECO:0000313" key="12">
    <source>
        <dbReference type="RefSeq" id="XP_026683723.1"/>
    </source>
</evidence>
<dbReference type="GO" id="GO:0005634">
    <property type="term" value="C:nucleus"/>
    <property type="evidence" value="ECO:0007669"/>
    <property type="project" value="UniProtKB-SubCell"/>
</dbReference>
<reference evidence="12" key="1">
    <citation type="submission" date="2025-08" db="UniProtKB">
        <authorList>
            <consortium name="RefSeq"/>
        </authorList>
    </citation>
    <scope>IDENTIFICATION</scope>
</reference>
<feature type="domain" description="C2H2-type" evidence="10">
    <location>
        <begin position="303"/>
        <end position="325"/>
    </location>
</feature>
<evidence type="ECO:0000256" key="2">
    <source>
        <dbReference type="ARBA" id="ARBA00022723"/>
    </source>
</evidence>
<accession>A0A3Q0J9U8</accession>
<dbReference type="STRING" id="121845.A0A3Q0J9U8"/>
<feature type="region of interest" description="Disordered" evidence="9">
    <location>
        <begin position="510"/>
        <end position="539"/>
    </location>
</feature>
<keyword evidence="11" id="KW-1185">Reference proteome</keyword>
<evidence type="ECO:0000256" key="8">
    <source>
        <dbReference type="PROSITE-ProRule" id="PRU00042"/>
    </source>
</evidence>
<dbReference type="Proteomes" id="UP000079169">
    <property type="component" value="Unplaced"/>
</dbReference>
<dbReference type="CTD" id="42835"/>
<dbReference type="GO" id="GO:0008270">
    <property type="term" value="F:zinc ion binding"/>
    <property type="evidence" value="ECO:0007669"/>
    <property type="project" value="UniProtKB-KW"/>
</dbReference>
<dbReference type="GeneID" id="103515127"/>